<keyword evidence="9" id="KW-1185">Reference proteome</keyword>
<dbReference type="PANTHER" id="PTHR13767:SF2">
    <property type="entry name" value="PSEUDOURIDYLATE SYNTHASE TRUB1"/>
    <property type="match status" value="1"/>
</dbReference>
<name>A5DJB7_PICGU</name>
<evidence type="ECO:0000256" key="1">
    <source>
        <dbReference type="ARBA" id="ARBA00001166"/>
    </source>
</evidence>
<dbReference type="PANTHER" id="PTHR13767">
    <property type="entry name" value="TRNA-PSEUDOURIDINE SYNTHASE"/>
    <property type="match status" value="1"/>
</dbReference>
<dbReference type="GO" id="GO:0160148">
    <property type="term" value="F:tRNA pseudouridine(55) synthase activity"/>
    <property type="evidence" value="ECO:0007669"/>
    <property type="project" value="UniProtKB-EC"/>
</dbReference>
<dbReference type="InParanoid" id="A5DJB7"/>
<dbReference type="STRING" id="294746.A5DJB7"/>
<evidence type="ECO:0000313" key="9">
    <source>
        <dbReference type="Proteomes" id="UP000001997"/>
    </source>
</evidence>
<comment type="similarity">
    <text evidence="2">Belongs to the pseudouridine synthase TruB family.</text>
</comment>
<dbReference type="InterPro" id="IPR002501">
    <property type="entry name" value="PsdUridine_synth_N"/>
</dbReference>
<dbReference type="RefSeq" id="XP_001483987.2">
    <property type="nucleotide sequence ID" value="XM_001483937.1"/>
</dbReference>
<feature type="region of interest" description="Disordered" evidence="6">
    <location>
        <begin position="363"/>
        <end position="412"/>
    </location>
</feature>
<dbReference type="Gene3D" id="3.30.2350.10">
    <property type="entry name" value="Pseudouridine synthase"/>
    <property type="match status" value="1"/>
</dbReference>
<evidence type="ECO:0000256" key="5">
    <source>
        <dbReference type="ARBA" id="ARBA00023235"/>
    </source>
</evidence>
<keyword evidence="4" id="KW-0819">tRNA processing</keyword>
<dbReference type="GO" id="GO:0005634">
    <property type="term" value="C:nucleus"/>
    <property type="evidence" value="ECO:0007669"/>
    <property type="project" value="TreeGrafter"/>
</dbReference>
<dbReference type="HOGENOM" id="CLU_032087_4_2_1"/>
<dbReference type="Proteomes" id="UP000001997">
    <property type="component" value="Unassembled WGS sequence"/>
</dbReference>
<feature type="compositionally biased region" description="Basic and acidic residues" evidence="6">
    <location>
        <begin position="363"/>
        <end position="376"/>
    </location>
</feature>
<reference evidence="8 9" key="1">
    <citation type="journal article" date="2009" name="Nature">
        <title>Evolution of pathogenicity and sexual reproduction in eight Candida genomes.</title>
        <authorList>
            <person name="Butler G."/>
            <person name="Rasmussen M.D."/>
            <person name="Lin M.F."/>
            <person name="Santos M.A."/>
            <person name="Sakthikumar S."/>
            <person name="Munro C.A."/>
            <person name="Rheinbay E."/>
            <person name="Grabherr M."/>
            <person name="Forche A."/>
            <person name="Reedy J.L."/>
            <person name="Agrafioti I."/>
            <person name="Arnaud M.B."/>
            <person name="Bates S."/>
            <person name="Brown A.J."/>
            <person name="Brunke S."/>
            <person name="Costanzo M.C."/>
            <person name="Fitzpatrick D.A."/>
            <person name="de Groot P.W."/>
            <person name="Harris D."/>
            <person name="Hoyer L.L."/>
            <person name="Hube B."/>
            <person name="Klis F.M."/>
            <person name="Kodira C."/>
            <person name="Lennard N."/>
            <person name="Logue M.E."/>
            <person name="Martin R."/>
            <person name="Neiman A.M."/>
            <person name="Nikolaou E."/>
            <person name="Quail M.A."/>
            <person name="Quinn J."/>
            <person name="Santos M.C."/>
            <person name="Schmitzberger F.F."/>
            <person name="Sherlock G."/>
            <person name="Shah P."/>
            <person name="Silverstein K.A."/>
            <person name="Skrzypek M.S."/>
            <person name="Soll D."/>
            <person name="Staggs R."/>
            <person name="Stansfield I."/>
            <person name="Stumpf M.P."/>
            <person name="Sudbery P.E."/>
            <person name="Srikantha T."/>
            <person name="Zeng Q."/>
            <person name="Berman J."/>
            <person name="Berriman M."/>
            <person name="Heitman J."/>
            <person name="Gow N.A."/>
            <person name="Lorenz M.C."/>
            <person name="Birren B.W."/>
            <person name="Kellis M."/>
            <person name="Cuomo C.A."/>
        </authorList>
    </citation>
    <scope>NUCLEOTIDE SEQUENCE [LARGE SCALE GENOMIC DNA]</scope>
    <source>
        <strain evidence="9">ATCC 6260 / CBS 566 / DSM 6381 / JCM 1539 / NBRC 10279 / NRRL Y-324</strain>
    </source>
</reference>
<comment type="catalytic activity">
    <reaction evidence="1">
        <text>a uridine in mRNA = a pseudouridine in mRNA</text>
        <dbReference type="Rhea" id="RHEA:56644"/>
        <dbReference type="Rhea" id="RHEA-COMP:14658"/>
        <dbReference type="Rhea" id="RHEA-COMP:14659"/>
        <dbReference type="ChEBI" id="CHEBI:65314"/>
        <dbReference type="ChEBI" id="CHEBI:65315"/>
    </reaction>
</comment>
<protein>
    <recommendedName>
        <fullName evidence="3">tRNA pseudouridine(55) synthase</fullName>
        <ecNumber evidence="3">5.4.99.25</ecNumber>
    </recommendedName>
</protein>
<dbReference type="OMA" id="FAINKPC"/>
<proteinExistence type="inferred from homology"/>
<evidence type="ECO:0000313" key="8">
    <source>
        <dbReference type="EMBL" id="EDK39270.2"/>
    </source>
</evidence>
<dbReference type="GO" id="GO:0003723">
    <property type="term" value="F:RNA binding"/>
    <property type="evidence" value="ECO:0007669"/>
    <property type="project" value="InterPro"/>
</dbReference>
<dbReference type="InterPro" id="IPR014780">
    <property type="entry name" value="tRNA_psdUridine_synth_TruB"/>
</dbReference>
<feature type="compositionally biased region" description="Basic and acidic residues" evidence="6">
    <location>
        <begin position="387"/>
        <end position="412"/>
    </location>
</feature>
<gene>
    <name evidence="8" type="ORF">PGUG_03368</name>
</gene>
<dbReference type="FunCoup" id="A5DJB7">
    <property type="interactions" value="331"/>
</dbReference>
<evidence type="ECO:0000259" key="7">
    <source>
        <dbReference type="Pfam" id="PF01509"/>
    </source>
</evidence>
<dbReference type="EC" id="5.4.99.25" evidence="3"/>
<accession>A5DJB7</accession>
<dbReference type="GO" id="GO:0006400">
    <property type="term" value="P:tRNA modification"/>
    <property type="evidence" value="ECO:0007669"/>
    <property type="project" value="TreeGrafter"/>
</dbReference>
<dbReference type="AlphaFoldDB" id="A5DJB7"/>
<dbReference type="GeneID" id="5126118"/>
<sequence>MFKYTPRNMNGIFAIDKPSGVTSSKFLLDLQDLFTKSHVFEQHLQEFRDGRRAALSTDKKWKKEKIDKKIRNLKVKIGHGGTLDPLASGILVVGVGSGTKQLSHYLGECDKTYETKALLGISTTTGDSEGDILSKNKVDHITKKDVEKTCEKFVGNIKQMPPIFSALKMNGKPLYEYAREGIPLPMPIKTRDVKVNSLTVLDDTMSTDHEFNKLETDLNPEEQNKLFHNETLLKTPLYFSDQYNEANEKTTETAPPRVLEDGEQLPEKLPMIHFVTSVSSGTYIRSLIGDIGRALESSAYMVELRRTQQSDWKIGKNVFRWEDFAENDDRVWGPVLKAVLEQGHEVDVAKELEATREKMAPLIQEEKERLAKHGLEESSEQVQKKRKESETEEHKENGSNSEKIDPEQKLDI</sequence>
<dbReference type="SUPFAM" id="SSF55120">
    <property type="entry name" value="Pseudouridine synthase"/>
    <property type="match status" value="1"/>
</dbReference>
<dbReference type="Pfam" id="PF01509">
    <property type="entry name" value="TruB_N"/>
    <property type="match status" value="1"/>
</dbReference>
<organism evidence="8 9">
    <name type="scientific">Meyerozyma guilliermondii (strain ATCC 6260 / CBS 566 / DSM 6381 / JCM 1539 / NBRC 10279 / NRRL Y-324)</name>
    <name type="common">Yeast</name>
    <name type="synonym">Candida guilliermondii</name>
    <dbReference type="NCBI Taxonomy" id="294746"/>
    <lineage>
        <taxon>Eukaryota</taxon>
        <taxon>Fungi</taxon>
        <taxon>Dikarya</taxon>
        <taxon>Ascomycota</taxon>
        <taxon>Saccharomycotina</taxon>
        <taxon>Pichiomycetes</taxon>
        <taxon>Debaryomycetaceae</taxon>
        <taxon>Meyerozyma</taxon>
    </lineage>
</organism>
<dbReference type="GO" id="GO:1990481">
    <property type="term" value="P:mRNA pseudouridine synthesis"/>
    <property type="evidence" value="ECO:0007669"/>
    <property type="project" value="TreeGrafter"/>
</dbReference>
<dbReference type="OrthoDB" id="9995526at2759"/>
<evidence type="ECO:0000256" key="2">
    <source>
        <dbReference type="ARBA" id="ARBA00008999"/>
    </source>
</evidence>
<dbReference type="InterPro" id="IPR020103">
    <property type="entry name" value="PsdUridine_synth_cat_dom_sf"/>
</dbReference>
<evidence type="ECO:0000256" key="6">
    <source>
        <dbReference type="SAM" id="MobiDB-lite"/>
    </source>
</evidence>
<dbReference type="eggNOG" id="KOG2529">
    <property type="taxonomic scope" value="Eukaryota"/>
</dbReference>
<dbReference type="KEGG" id="pgu:PGUG_03368"/>
<dbReference type="EMBL" id="CH408158">
    <property type="protein sequence ID" value="EDK39270.2"/>
    <property type="molecule type" value="Genomic_DNA"/>
</dbReference>
<keyword evidence="5" id="KW-0413">Isomerase</keyword>
<feature type="domain" description="Pseudouridine synthase II N-terminal" evidence="7">
    <location>
        <begin position="69"/>
        <end position="202"/>
    </location>
</feature>
<evidence type="ECO:0000256" key="4">
    <source>
        <dbReference type="ARBA" id="ARBA00022694"/>
    </source>
</evidence>
<dbReference type="VEuPathDB" id="FungiDB:PGUG_03368"/>
<evidence type="ECO:0000256" key="3">
    <source>
        <dbReference type="ARBA" id="ARBA00012787"/>
    </source>
</evidence>
<dbReference type="HAMAP" id="MF_01080">
    <property type="entry name" value="TruB_bact"/>
    <property type="match status" value="1"/>
</dbReference>